<dbReference type="OrthoDB" id="3512640at2759"/>
<dbReference type="PIRSF" id="PIRSF001434">
    <property type="entry name" value="CGS"/>
    <property type="match status" value="1"/>
</dbReference>
<sequence length="403" mass="44680">MCDDGSATKNNRKDPNFGTKLVHAGHNPSEWTYKDVVPPIAMSTIFNSPSPGVIESYEYSRCGNPTRSVLEKCLIALDHAKYALAYSSGMAAISSIVNLLAPGDHVLCSSDVYGGTHRLLNKVANPAGILFDFVDFSDTATIITNIRPNTKLVWFESLSNPLMNVLDVQKVSEAVHNTRADIIVAVDNSFVTPYFQRPLELGVDVIMYSLSKYMNGHSDIVMGALVTNNKDLYDKLYVYQYTCGNIPSSFDCYMVNRGLKTLHVRMEQHMKNATAVALYLESHPKVLKVNYMGLPSHQQHEIIKKQFTGHNGIVSFYINGGIKVSTKLLESLKLFCITCSLGCYESLAALPCKMTHTSLTDEERQSTGIHDNLIRLSIGLEYYQDLIDDLEQAIIKSGAVDKS</sequence>
<dbReference type="InterPro" id="IPR015424">
    <property type="entry name" value="PyrdxlP-dep_Trfase"/>
</dbReference>
<dbReference type="InterPro" id="IPR015422">
    <property type="entry name" value="PyrdxlP-dep_Trfase_small"/>
</dbReference>
<dbReference type="CDD" id="cd00614">
    <property type="entry name" value="CGS_like"/>
    <property type="match status" value="1"/>
</dbReference>
<dbReference type="FunFam" id="3.40.640.10:FF:000009">
    <property type="entry name" value="Cystathionine gamma-synthase homolog"/>
    <property type="match status" value="1"/>
</dbReference>
<feature type="region of interest" description="Disordered" evidence="10">
    <location>
        <begin position="1"/>
        <end position="21"/>
    </location>
</feature>
<evidence type="ECO:0000256" key="6">
    <source>
        <dbReference type="ARBA" id="ARBA00023192"/>
    </source>
</evidence>
<evidence type="ECO:0000256" key="1">
    <source>
        <dbReference type="ARBA" id="ARBA00001933"/>
    </source>
</evidence>
<dbReference type="EMBL" id="GFXV01003120">
    <property type="protein sequence ID" value="MBW14925.1"/>
    <property type="molecule type" value="Transcribed_RNA"/>
</dbReference>
<dbReference type="InterPro" id="IPR000277">
    <property type="entry name" value="Cys/Met-Metab_PyrdxlP-dep_enz"/>
</dbReference>
<comment type="similarity">
    <text evidence="3 9">Belongs to the trans-sulfuration enzymes family.</text>
</comment>
<evidence type="ECO:0000256" key="8">
    <source>
        <dbReference type="PIRSR" id="PIRSR001434-2"/>
    </source>
</evidence>
<dbReference type="GO" id="GO:0009086">
    <property type="term" value="P:methionine biosynthetic process"/>
    <property type="evidence" value="ECO:0007669"/>
    <property type="project" value="UniProtKB-ARBA"/>
</dbReference>
<evidence type="ECO:0000256" key="9">
    <source>
        <dbReference type="RuleBase" id="RU362118"/>
    </source>
</evidence>
<keyword evidence="5 8" id="KW-0663">Pyridoxal phosphate</keyword>
<evidence type="ECO:0000256" key="5">
    <source>
        <dbReference type="ARBA" id="ARBA00022898"/>
    </source>
</evidence>
<accession>A0A2H8TLA8</accession>
<dbReference type="AlphaFoldDB" id="A0A2H8TLA8"/>
<evidence type="ECO:0000256" key="4">
    <source>
        <dbReference type="ARBA" id="ARBA00012085"/>
    </source>
</evidence>
<dbReference type="Gene3D" id="3.90.1150.10">
    <property type="entry name" value="Aspartate Aminotransferase, domain 1"/>
    <property type="match status" value="1"/>
</dbReference>
<dbReference type="UniPathway" id="UPA00136">
    <property type="reaction ID" value="UER00202"/>
</dbReference>
<evidence type="ECO:0000313" key="11">
    <source>
        <dbReference type="EMBL" id="MBW14925.1"/>
    </source>
</evidence>
<reference evidence="11" key="1">
    <citation type="submission" date="2017-10" db="EMBL/GenBank/DDBJ databases">
        <title>Transcriptome Assembly of Sugarcane Aphid Adults.</title>
        <authorList>
            <person name="Scully E.D."/>
            <person name="Palmer N.A."/>
            <person name="Geib S.M."/>
            <person name="Sarath G."/>
            <person name="Sattler S.E."/>
        </authorList>
    </citation>
    <scope>NUCLEOTIDE SEQUENCE</scope>
    <source>
        <tissue evidence="11">Whole body</tissue>
    </source>
</reference>
<dbReference type="GO" id="GO:0019343">
    <property type="term" value="P:cysteine biosynthetic process via cystathionine"/>
    <property type="evidence" value="ECO:0007669"/>
    <property type="project" value="TreeGrafter"/>
</dbReference>
<evidence type="ECO:0000256" key="3">
    <source>
        <dbReference type="ARBA" id="ARBA00009077"/>
    </source>
</evidence>
<dbReference type="Gene3D" id="3.40.640.10">
    <property type="entry name" value="Type I PLP-dependent aspartate aminotransferase-like (Major domain)"/>
    <property type="match status" value="1"/>
</dbReference>
<dbReference type="GO" id="GO:0004123">
    <property type="term" value="F:cystathionine gamma-lyase activity"/>
    <property type="evidence" value="ECO:0007669"/>
    <property type="project" value="TreeGrafter"/>
</dbReference>
<dbReference type="FunFam" id="3.90.1150.10:FF:000033">
    <property type="entry name" value="Cystathionine gamma-synthase"/>
    <property type="match status" value="1"/>
</dbReference>
<keyword evidence="11" id="KW-0456">Lyase</keyword>
<comment type="cofactor">
    <cofactor evidence="1 9">
        <name>pyridoxal 5'-phosphate</name>
        <dbReference type="ChEBI" id="CHEBI:597326"/>
    </cofactor>
</comment>
<keyword evidence="6" id="KW-0198">Cysteine biosynthesis</keyword>
<comment type="pathway">
    <text evidence="2">Amino-acid biosynthesis; L-cysteine biosynthesis; L-cysteine from L-homocysteine and L-serine: step 2/2.</text>
</comment>
<evidence type="ECO:0000256" key="7">
    <source>
        <dbReference type="ARBA" id="ARBA00029853"/>
    </source>
</evidence>
<evidence type="ECO:0000256" key="2">
    <source>
        <dbReference type="ARBA" id="ARBA00005038"/>
    </source>
</evidence>
<proteinExistence type="inferred from homology"/>
<dbReference type="PANTHER" id="PTHR11808:SF15">
    <property type="entry name" value="CYSTATHIONINE GAMMA-LYASE"/>
    <property type="match status" value="1"/>
</dbReference>
<dbReference type="PANTHER" id="PTHR11808">
    <property type="entry name" value="TRANS-SULFURATION ENZYME FAMILY MEMBER"/>
    <property type="match status" value="1"/>
</dbReference>
<feature type="modified residue" description="N6-(pyridoxal phosphate)lysine" evidence="8">
    <location>
        <position position="212"/>
    </location>
</feature>
<dbReference type="GO" id="GO:0005737">
    <property type="term" value="C:cytoplasm"/>
    <property type="evidence" value="ECO:0007669"/>
    <property type="project" value="TreeGrafter"/>
</dbReference>
<keyword evidence="6" id="KW-0028">Amino-acid biosynthesis</keyword>
<evidence type="ECO:0000256" key="10">
    <source>
        <dbReference type="SAM" id="MobiDB-lite"/>
    </source>
</evidence>
<gene>
    <name evidence="11" type="primary">CTH_10</name>
</gene>
<dbReference type="InterPro" id="IPR015421">
    <property type="entry name" value="PyrdxlP-dep_Trfase_major"/>
</dbReference>
<dbReference type="EC" id="4.4.1.1" evidence="4"/>
<organism evidence="11">
    <name type="scientific">Melanaphis sacchari</name>
    <dbReference type="NCBI Taxonomy" id="742174"/>
    <lineage>
        <taxon>Eukaryota</taxon>
        <taxon>Metazoa</taxon>
        <taxon>Ecdysozoa</taxon>
        <taxon>Arthropoda</taxon>
        <taxon>Hexapoda</taxon>
        <taxon>Insecta</taxon>
        <taxon>Pterygota</taxon>
        <taxon>Neoptera</taxon>
        <taxon>Paraneoptera</taxon>
        <taxon>Hemiptera</taxon>
        <taxon>Sternorrhyncha</taxon>
        <taxon>Aphidomorpha</taxon>
        <taxon>Aphidoidea</taxon>
        <taxon>Aphididae</taxon>
        <taxon>Aphidini</taxon>
        <taxon>Melanaphis</taxon>
    </lineage>
</organism>
<dbReference type="Pfam" id="PF01053">
    <property type="entry name" value="Cys_Met_Meta_PP"/>
    <property type="match status" value="1"/>
</dbReference>
<protein>
    <recommendedName>
        <fullName evidence="4">cystathionine gamma-lyase</fullName>
        <ecNumber evidence="4">4.4.1.1</ecNumber>
    </recommendedName>
    <alternativeName>
        <fullName evidence="7">Gamma-cystathionase</fullName>
    </alternativeName>
</protein>
<name>A0A2H8TLA8_9HEMI</name>
<dbReference type="GO" id="GO:0019346">
    <property type="term" value="P:transsulfuration"/>
    <property type="evidence" value="ECO:0007669"/>
    <property type="project" value="InterPro"/>
</dbReference>
<dbReference type="SUPFAM" id="SSF53383">
    <property type="entry name" value="PLP-dependent transferases"/>
    <property type="match status" value="1"/>
</dbReference>
<dbReference type="GO" id="GO:0030170">
    <property type="term" value="F:pyridoxal phosphate binding"/>
    <property type="evidence" value="ECO:0007669"/>
    <property type="project" value="InterPro"/>
</dbReference>